<dbReference type="InterPro" id="IPR011101">
    <property type="entry name" value="DUF5131"/>
</dbReference>
<dbReference type="eggNOG" id="COG4422">
    <property type="taxonomic scope" value="Bacteria"/>
</dbReference>
<dbReference type="STRING" id="392015.SAMN05421543_1647"/>
<dbReference type="AlphaFoldDB" id="A0A1I7LJ72"/>
<proteinExistence type="predicted"/>
<protein>
    <submittedName>
        <fullName evidence="1">Phage protein Gp37/Gp68</fullName>
    </submittedName>
</protein>
<evidence type="ECO:0000313" key="2">
    <source>
        <dbReference type="Proteomes" id="UP000183508"/>
    </source>
</evidence>
<keyword evidence="2" id="KW-1185">Reference proteome</keyword>
<dbReference type="OrthoDB" id="9787478at2"/>
<dbReference type="Pfam" id="PF07505">
    <property type="entry name" value="DUF5131"/>
    <property type="match status" value="1"/>
</dbReference>
<reference evidence="2" key="1">
    <citation type="submission" date="2016-10" db="EMBL/GenBank/DDBJ databases">
        <authorList>
            <person name="Varghese N."/>
        </authorList>
    </citation>
    <scope>NUCLEOTIDE SEQUENCE [LARGE SCALE GENOMIC DNA]</scope>
    <source>
        <strain evidence="2">DSM 17980</strain>
    </source>
</reference>
<gene>
    <name evidence="1" type="ORF">SAMN05421543_1647</name>
</gene>
<feature type="non-terminal residue" evidence="1">
    <location>
        <position position="153"/>
    </location>
</feature>
<organism evidence="1 2">
    <name type="scientific">Alicyclobacillus macrosporangiidus</name>
    <dbReference type="NCBI Taxonomy" id="392015"/>
    <lineage>
        <taxon>Bacteria</taxon>
        <taxon>Bacillati</taxon>
        <taxon>Bacillota</taxon>
        <taxon>Bacilli</taxon>
        <taxon>Bacillales</taxon>
        <taxon>Alicyclobacillaceae</taxon>
        <taxon>Alicyclobacillus</taxon>
    </lineage>
</organism>
<name>A0A1I7LJ72_9BACL</name>
<dbReference type="RefSeq" id="WP_139234810.1">
    <property type="nucleotide sequence ID" value="NZ_FPBV01000064.1"/>
</dbReference>
<sequence>MSVSTAIEWTDATWNVVTGCSKVSEGCRYCYAETVDRRFAQKWGHEFKPWTGPNAAHNVRLHSERLTMPLHWRKPRKVFVNSMSDLFHEQVPNEFLDEVFGIILACRLLANRPDHVFQILTKGLLNESFCEIRRHLVCMLLYGVLACRQTSRE</sequence>
<accession>A0A1I7LJ72</accession>
<evidence type="ECO:0000313" key="1">
    <source>
        <dbReference type="EMBL" id="SFV09718.1"/>
    </source>
</evidence>
<dbReference type="Proteomes" id="UP000183508">
    <property type="component" value="Unassembled WGS sequence"/>
</dbReference>
<dbReference type="EMBL" id="FPBV01000064">
    <property type="protein sequence ID" value="SFV09718.1"/>
    <property type="molecule type" value="Genomic_DNA"/>
</dbReference>